<keyword evidence="2" id="KW-0456">Lyase</keyword>
<gene>
    <name evidence="4" type="ORF">H2200_009293</name>
</gene>
<proteinExistence type="predicted"/>
<accession>A0AA38X3U3</accession>
<evidence type="ECO:0000256" key="1">
    <source>
        <dbReference type="ARBA" id="ARBA00022729"/>
    </source>
</evidence>
<reference evidence="4" key="1">
    <citation type="submission" date="2022-10" db="EMBL/GenBank/DDBJ databases">
        <title>Culturing micro-colonial fungi from biological soil crusts in the Mojave desert and describing Neophaeococcomyces mojavensis, and introducing the new genera and species Taxawa tesnikishii.</title>
        <authorList>
            <person name="Kurbessoian T."/>
            <person name="Stajich J.E."/>
        </authorList>
    </citation>
    <scope>NUCLEOTIDE SEQUENCE</scope>
    <source>
        <strain evidence="4">TK_41</strain>
    </source>
</reference>
<dbReference type="InterPro" id="IPR008929">
    <property type="entry name" value="Chondroitin_lyas"/>
</dbReference>
<protein>
    <recommendedName>
        <fullName evidence="3">Alginate lyase domain-containing protein</fullName>
    </recommendedName>
</protein>
<dbReference type="Pfam" id="PF05426">
    <property type="entry name" value="Alginate_lyase"/>
    <property type="match status" value="1"/>
</dbReference>
<comment type="caution">
    <text evidence="4">The sequence shown here is derived from an EMBL/GenBank/DDBJ whole genome shotgun (WGS) entry which is preliminary data.</text>
</comment>
<feature type="domain" description="Alginate lyase" evidence="3">
    <location>
        <begin position="56"/>
        <end position="335"/>
    </location>
</feature>
<evidence type="ECO:0000313" key="5">
    <source>
        <dbReference type="Proteomes" id="UP001172673"/>
    </source>
</evidence>
<dbReference type="Gene3D" id="1.50.10.100">
    <property type="entry name" value="Chondroitin AC/alginate lyase"/>
    <property type="match status" value="1"/>
</dbReference>
<evidence type="ECO:0000256" key="2">
    <source>
        <dbReference type="ARBA" id="ARBA00023239"/>
    </source>
</evidence>
<keyword evidence="5" id="KW-1185">Reference proteome</keyword>
<name>A0AA38X3U3_9EURO</name>
<dbReference type="GO" id="GO:0016829">
    <property type="term" value="F:lyase activity"/>
    <property type="evidence" value="ECO:0007669"/>
    <property type="project" value="UniProtKB-KW"/>
</dbReference>
<dbReference type="AlphaFoldDB" id="A0AA38X3U3"/>
<dbReference type="InterPro" id="IPR008397">
    <property type="entry name" value="Alginate_lyase_dom"/>
</dbReference>
<keyword evidence="1" id="KW-0732">Signal</keyword>
<dbReference type="EMBL" id="JAPDRK010000014">
    <property type="protein sequence ID" value="KAJ9606332.1"/>
    <property type="molecule type" value="Genomic_DNA"/>
</dbReference>
<evidence type="ECO:0000259" key="3">
    <source>
        <dbReference type="Pfam" id="PF05426"/>
    </source>
</evidence>
<sequence length="396" mass="43920">MAGQHNRRLVPATVVLDGARLYNIKKNLHGGNAELNTVLSRLVKQADRWLLEGPWSVTSKQQIPPSGDKHDYLSQAPYWWRSDTPDGMPYIRRDGKVNPESLQCPDKTNKSKVFQSSYILALAWFYTGNKAYSIHAAEIIRNWFLAPETRMNPNLDHAQIIPGANSGRAIGIIDFSQQYTGILDAAAILASGAPGWSDAYVAAFRSWNRGYLNWLTHSPFGVEESLEENNHGTFAAMQKAGVSLFLGDIDATLKEVKILRERISREISADGSQPRELARTRSWHYSCFNLVAFTRAACIAQKVGMDLWGCVGAEGQGVHTAVEFLLPYATGSTSWPHPELKFLAFAAYDVVIASAEAGSLQAVAIVDRLRKPPTEDDLWQLRPAPEQLDDVKVKPS</sequence>
<dbReference type="GO" id="GO:0042597">
    <property type="term" value="C:periplasmic space"/>
    <property type="evidence" value="ECO:0007669"/>
    <property type="project" value="InterPro"/>
</dbReference>
<dbReference type="SUPFAM" id="SSF48230">
    <property type="entry name" value="Chondroitin AC/alginate lyase"/>
    <property type="match status" value="1"/>
</dbReference>
<dbReference type="Proteomes" id="UP001172673">
    <property type="component" value="Unassembled WGS sequence"/>
</dbReference>
<organism evidence="4 5">
    <name type="scientific">Cladophialophora chaetospira</name>
    <dbReference type="NCBI Taxonomy" id="386627"/>
    <lineage>
        <taxon>Eukaryota</taxon>
        <taxon>Fungi</taxon>
        <taxon>Dikarya</taxon>
        <taxon>Ascomycota</taxon>
        <taxon>Pezizomycotina</taxon>
        <taxon>Eurotiomycetes</taxon>
        <taxon>Chaetothyriomycetidae</taxon>
        <taxon>Chaetothyriales</taxon>
        <taxon>Herpotrichiellaceae</taxon>
        <taxon>Cladophialophora</taxon>
    </lineage>
</organism>
<evidence type="ECO:0000313" key="4">
    <source>
        <dbReference type="EMBL" id="KAJ9606332.1"/>
    </source>
</evidence>